<dbReference type="EMBL" id="CP063373">
    <property type="protein sequence ID" value="QOV33832.1"/>
    <property type="molecule type" value="Genomic_DNA"/>
</dbReference>
<dbReference type="SUPFAM" id="SSF56059">
    <property type="entry name" value="Glutathione synthetase ATP-binding domain-like"/>
    <property type="match status" value="1"/>
</dbReference>
<name>A0A7M2SC06_9ACTN</name>
<dbReference type="InterPro" id="IPR003806">
    <property type="entry name" value="ATP-grasp_PylC-type"/>
</dbReference>
<dbReference type="RefSeq" id="WP_194038707.1">
    <property type="nucleotide sequence ID" value="NZ_CP063373.1"/>
</dbReference>
<dbReference type="Proteomes" id="UP000594205">
    <property type="component" value="Chromosome"/>
</dbReference>
<keyword evidence="1" id="KW-0067">ATP-binding</keyword>
<dbReference type="PROSITE" id="PS50975">
    <property type="entry name" value="ATP_GRASP"/>
    <property type="match status" value="1"/>
</dbReference>
<evidence type="ECO:0000259" key="2">
    <source>
        <dbReference type="PROSITE" id="PS50975"/>
    </source>
</evidence>
<keyword evidence="4" id="KW-1185">Reference proteome</keyword>
<evidence type="ECO:0000313" key="4">
    <source>
        <dbReference type="Proteomes" id="UP000594205"/>
    </source>
</evidence>
<dbReference type="KEGG" id="sfeu:IM697_27000"/>
<sequence length="419" mass="45099">MPSPVRRIAFLRSVEIRRADPYIQRCVRELSRLGVESRLFHTHGTADDGDFPGARRRLDAAVTPAELAQEVADWGADAAVSISLPCENALRDATVKEFLEARGIPTVMTPLASTLALTDKWETKRLLARAGLDTPRGFKADSDLLAGRGVAVPAYADALRASAAGIGYPLLSKPLWDSTSMGIRALPDAAALDAYLADPPEVSAVIEECVTGALCSVDIVGEPGAYQVLPVCWTGTAGTEPVFTFADLRWCGPRPRADADFAPVAAGLTALCEDLEVRGSVNVDMIYTGSRYVILEINPRIGGATTLSCAASGTNTFTALADMARGVYAPAPVRRTGWAVEFLSPERLPEPVRSELTARLNLVTAHELVIDDTSHGEIVVFTLAEGDERQTVKQLEELHRTTGWPRQEILDKTRALLTP</sequence>
<dbReference type="InterPro" id="IPR011761">
    <property type="entry name" value="ATP-grasp"/>
</dbReference>
<gene>
    <name evidence="3" type="ORF">IM697_27000</name>
</gene>
<dbReference type="AlphaFoldDB" id="A0A7M2SC06"/>
<dbReference type="Gene3D" id="3.30.470.20">
    <property type="entry name" value="ATP-grasp fold, B domain"/>
    <property type="match status" value="1"/>
</dbReference>
<keyword evidence="1" id="KW-0547">Nucleotide-binding</keyword>
<organism evidence="3 4">
    <name type="scientific">Streptomyces ferrugineus</name>
    <dbReference type="NCBI Taxonomy" id="1413221"/>
    <lineage>
        <taxon>Bacteria</taxon>
        <taxon>Bacillati</taxon>
        <taxon>Actinomycetota</taxon>
        <taxon>Actinomycetes</taxon>
        <taxon>Kitasatosporales</taxon>
        <taxon>Streptomycetaceae</taxon>
        <taxon>Streptomyces</taxon>
    </lineage>
</organism>
<accession>A0A7M2SC06</accession>
<dbReference type="GO" id="GO:0005524">
    <property type="term" value="F:ATP binding"/>
    <property type="evidence" value="ECO:0007669"/>
    <property type="project" value="UniProtKB-UniRule"/>
</dbReference>
<dbReference type="GO" id="GO:0046872">
    <property type="term" value="F:metal ion binding"/>
    <property type="evidence" value="ECO:0007669"/>
    <property type="project" value="InterPro"/>
</dbReference>
<proteinExistence type="predicted"/>
<evidence type="ECO:0000313" key="3">
    <source>
        <dbReference type="EMBL" id="QOV33832.1"/>
    </source>
</evidence>
<feature type="domain" description="ATP-grasp" evidence="2">
    <location>
        <begin position="124"/>
        <end position="325"/>
    </location>
</feature>
<reference evidence="3 4" key="1">
    <citation type="submission" date="2020-10" db="EMBL/GenBank/DDBJ databases">
        <title>Streptomyces ferrugineus complate genome analysis.</title>
        <authorList>
            <person name="Anwar N."/>
        </authorList>
    </citation>
    <scope>NUCLEOTIDE SEQUENCE [LARGE SCALE GENOMIC DNA]</scope>
    <source>
        <strain evidence="3 4">CCTCC AA2014009</strain>
    </source>
</reference>
<evidence type="ECO:0000256" key="1">
    <source>
        <dbReference type="PROSITE-ProRule" id="PRU00409"/>
    </source>
</evidence>
<dbReference type="Pfam" id="PF02655">
    <property type="entry name" value="ATP-grasp_3"/>
    <property type="match status" value="1"/>
</dbReference>
<protein>
    <submittedName>
        <fullName evidence="3">ATP-grasp domain-containing protein</fullName>
    </submittedName>
</protein>